<reference evidence="2" key="1">
    <citation type="journal article" date="2014" name="Science">
        <title>Ancient hybridizations among the ancestral genomes of bread wheat.</title>
        <authorList>
            <consortium name="International Wheat Genome Sequencing Consortium,"/>
            <person name="Marcussen T."/>
            <person name="Sandve S.R."/>
            <person name="Heier L."/>
            <person name="Spannagl M."/>
            <person name="Pfeifer M."/>
            <person name="Jakobsen K.S."/>
            <person name="Wulff B.B."/>
            <person name="Steuernagel B."/>
            <person name="Mayer K.F."/>
            <person name="Olsen O.A."/>
        </authorList>
    </citation>
    <scope>NUCLEOTIDE SEQUENCE [LARGE SCALE GENOMIC DNA]</scope>
    <source>
        <strain evidence="2">cv. AL8/78</strain>
    </source>
</reference>
<dbReference type="Gramene" id="AET4Gv20310500.1">
    <property type="protein sequence ID" value="AET4Gv20310500.1"/>
    <property type="gene ID" value="AET4Gv20310500"/>
</dbReference>
<protein>
    <submittedName>
        <fullName evidence="1">Uncharacterized protein</fullName>
    </submittedName>
</protein>
<dbReference type="Proteomes" id="UP000015105">
    <property type="component" value="Chromosome 4D"/>
</dbReference>
<keyword evidence="2" id="KW-1185">Reference proteome</keyword>
<reference evidence="1" key="4">
    <citation type="submission" date="2019-03" db="UniProtKB">
        <authorList>
            <consortium name="EnsemblPlants"/>
        </authorList>
    </citation>
    <scope>IDENTIFICATION</scope>
</reference>
<dbReference type="AlphaFoldDB" id="A0A453HUF1"/>
<name>A0A453HUF1_AEGTS</name>
<evidence type="ECO:0000313" key="2">
    <source>
        <dbReference type="Proteomes" id="UP000015105"/>
    </source>
</evidence>
<accession>A0A453HUF1</accession>
<sequence length="126" mass="14076">FFFTLVFPNEGNELQKPEIVLKRKKLPFLVAPNPLAIYGVHTLKVFLFPLPTLATTSKKENTNPLVSATATTTIWRRRNSAPLLFHRFLPPNPPAIAPPLCRRLLPGVPAVFGSPGSVLTRGFYIW</sequence>
<organism evidence="1 2">
    <name type="scientific">Aegilops tauschii subsp. strangulata</name>
    <name type="common">Goatgrass</name>
    <dbReference type="NCBI Taxonomy" id="200361"/>
    <lineage>
        <taxon>Eukaryota</taxon>
        <taxon>Viridiplantae</taxon>
        <taxon>Streptophyta</taxon>
        <taxon>Embryophyta</taxon>
        <taxon>Tracheophyta</taxon>
        <taxon>Spermatophyta</taxon>
        <taxon>Magnoliopsida</taxon>
        <taxon>Liliopsida</taxon>
        <taxon>Poales</taxon>
        <taxon>Poaceae</taxon>
        <taxon>BOP clade</taxon>
        <taxon>Pooideae</taxon>
        <taxon>Triticodae</taxon>
        <taxon>Triticeae</taxon>
        <taxon>Triticinae</taxon>
        <taxon>Aegilops</taxon>
    </lineage>
</organism>
<dbReference type="EnsemblPlants" id="AET4Gv20310500.1">
    <property type="protein sequence ID" value="AET4Gv20310500.1"/>
    <property type="gene ID" value="AET4Gv20310500"/>
</dbReference>
<evidence type="ECO:0000313" key="1">
    <source>
        <dbReference type="EnsemblPlants" id="AET4Gv20310500.1"/>
    </source>
</evidence>
<reference evidence="2" key="2">
    <citation type="journal article" date="2017" name="Nat. Plants">
        <title>The Aegilops tauschii genome reveals multiple impacts of transposons.</title>
        <authorList>
            <person name="Zhao G."/>
            <person name="Zou C."/>
            <person name="Li K."/>
            <person name="Wang K."/>
            <person name="Li T."/>
            <person name="Gao L."/>
            <person name="Zhang X."/>
            <person name="Wang H."/>
            <person name="Yang Z."/>
            <person name="Liu X."/>
            <person name="Jiang W."/>
            <person name="Mao L."/>
            <person name="Kong X."/>
            <person name="Jiao Y."/>
            <person name="Jia J."/>
        </authorList>
    </citation>
    <scope>NUCLEOTIDE SEQUENCE [LARGE SCALE GENOMIC DNA]</scope>
    <source>
        <strain evidence="2">cv. AL8/78</strain>
    </source>
</reference>
<reference evidence="1" key="5">
    <citation type="journal article" date="2021" name="G3 (Bethesda)">
        <title>Aegilops tauschii genome assembly Aet v5.0 features greater sequence contiguity and improved annotation.</title>
        <authorList>
            <person name="Wang L."/>
            <person name="Zhu T."/>
            <person name="Rodriguez J.C."/>
            <person name="Deal K.R."/>
            <person name="Dubcovsky J."/>
            <person name="McGuire P.E."/>
            <person name="Lux T."/>
            <person name="Spannagl M."/>
            <person name="Mayer K.F.X."/>
            <person name="Baldrich P."/>
            <person name="Meyers B.C."/>
            <person name="Huo N."/>
            <person name="Gu Y.Q."/>
            <person name="Zhou H."/>
            <person name="Devos K.M."/>
            <person name="Bennetzen J.L."/>
            <person name="Unver T."/>
            <person name="Budak H."/>
            <person name="Gulick P.J."/>
            <person name="Galiba G."/>
            <person name="Kalapos B."/>
            <person name="Nelson D.R."/>
            <person name="Li P."/>
            <person name="You F.M."/>
            <person name="Luo M.C."/>
            <person name="Dvorak J."/>
        </authorList>
    </citation>
    <scope>NUCLEOTIDE SEQUENCE [LARGE SCALE GENOMIC DNA]</scope>
    <source>
        <strain evidence="1">cv. AL8/78</strain>
    </source>
</reference>
<reference evidence="1" key="3">
    <citation type="journal article" date="2017" name="Nature">
        <title>Genome sequence of the progenitor of the wheat D genome Aegilops tauschii.</title>
        <authorList>
            <person name="Luo M.C."/>
            <person name="Gu Y.Q."/>
            <person name="Puiu D."/>
            <person name="Wang H."/>
            <person name="Twardziok S.O."/>
            <person name="Deal K.R."/>
            <person name="Huo N."/>
            <person name="Zhu T."/>
            <person name="Wang L."/>
            <person name="Wang Y."/>
            <person name="McGuire P.E."/>
            <person name="Liu S."/>
            <person name="Long H."/>
            <person name="Ramasamy R.K."/>
            <person name="Rodriguez J.C."/>
            <person name="Van S.L."/>
            <person name="Yuan L."/>
            <person name="Wang Z."/>
            <person name="Xia Z."/>
            <person name="Xiao L."/>
            <person name="Anderson O.D."/>
            <person name="Ouyang S."/>
            <person name="Liang Y."/>
            <person name="Zimin A.V."/>
            <person name="Pertea G."/>
            <person name="Qi P."/>
            <person name="Bennetzen J.L."/>
            <person name="Dai X."/>
            <person name="Dawson M.W."/>
            <person name="Muller H.G."/>
            <person name="Kugler K."/>
            <person name="Rivarola-Duarte L."/>
            <person name="Spannagl M."/>
            <person name="Mayer K.F.X."/>
            <person name="Lu F.H."/>
            <person name="Bevan M.W."/>
            <person name="Leroy P."/>
            <person name="Li P."/>
            <person name="You F.M."/>
            <person name="Sun Q."/>
            <person name="Liu Z."/>
            <person name="Lyons E."/>
            <person name="Wicker T."/>
            <person name="Salzberg S.L."/>
            <person name="Devos K.M."/>
            <person name="Dvorak J."/>
        </authorList>
    </citation>
    <scope>NUCLEOTIDE SEQUENCE [LARGE SCALE GENOMIC DNA]</scope>
    <source>
        <strain evidence="1">cv. AL8/78</strain>
    </source>
</reference>
<proteinExistence type="predicted"/>